<dbReference type="EMBL" id="BRXZ01004156">
    <property type="protein sequence ID" value="GMH69548.1"/>
    <property type="molecule type" value="Genomic_DNA"/>
</dbReference>
<sequence>DSFITSTFYGQLRSHLRCPSPNCDHFSRTYNAFNSLQVDLPSLGKVTLTECIKKMANEENSRWHCSKCKKNVHAFKKLTIWKPPTILIIQLKRFMYEPYPKRIDTEVEFPLEGLDLSEYVGACEGTNESFVYDCYAVSNHYGGLGAGHYTAHTRKDNSWLHFDDDKVSQAKPSEVGGKKAYTLYYKRRELDNPAPTPAPTPTTAPLALEDDDRMKVGKAIHSMPLVKLKESTSNSPPDYGPRRTGREFEAHSGEVLKHVAQGLSSTSSATLGMVLHGSTVYTPWVSVPAIVLAKLGFRASGENERAKLLQAAAENPEQAGWNERGGDKMIVCSNGRYIAVQDKDVRELGHCTNIFRFLALATRCKEYNLSIGMSPGVDAILCYPGAKETHVTDGDIEDLSIMNITLLCMDSFKPSLEREPRIRDDKTDDENVMESVHRDNNTNVHTPTFELRDFQTETISKIVETKGIHLVRAPTGTGKSSIIMNAAMEVHRSNKQTVVFVTAPYIDHIRQLFRRFEPVLEQYQSPYQFVASETPNGQDQTVQDIGNLVTAMKNGTRYFFATAASANLLIEVAKAAKKKGFQILVVNDEAHYSSQEHSAPMLLTLMVKKEKGDRGIVATATPDGNVMEIPNMMRTLELSLDVAIQEKYCSDYSIVVPLIYHREDREKNVAESKLKPPVAIQELMKGHDINAAALFTVNGMQRDGGRRCIAYVESKQDAKEAEKALQGACKALAMSCWTRVITCEVKPSKRKEAFQQFATGPICDTTGPICDTRDGDNNSEPMERPMLRFLIAVKILDQCIDIPETDTIAIMHTPESDSVRSAHRAIQRGGRSMRPKPDFRIAHWYIFCEHSDSAANGKGASAWFNMFLAVLAEFDPGAPQRVSIRSSNPVSALAKETLRIEAVELKKTMKQYEIYCKKVKDNLMVTKANEFVEFFSGNSNTVPKKSDKSVCFDCDGRTMGRWWDKASGAKGCIATNAKVMEIIKACAPLRKIYQEKCATREAASNLAEDPMVMKTREFVKFFLENDNTVPLQRDKKVCFSDGKPMGRWWDTASGAKGCIATNAKVKAIIEACAPLCKIYQEKCATRDSASILAEDPMVMKAREFVEYVSGNGNTVPKQGDKKVCFSDGKIMGRWWDKASGAKGCIATDAKVMEIIKGCAPLWNKYEDKCATRNLAKAPIVTKANEFVEFFLGNDNTVPKARDKKVCFSDGKPMGTWWSQASLAKGCIATDAKGKTLYGFGG</sequence>
<dbReference type="GO" id="GO:0016579">
    <property type="term" value="P:protein deubiquitination"/>
    <property type="evidence" value="ECO:0007669"/>
    <property type="project" value="InterPro"/>
</dbReference>
<dbReference type="SMART" id="SM00487">
    <property type="entry name" value="DEXDc"/>
    <property type="match status" value="1"/>
</dbReference>
<organism evidence="2 3">
    <name type="scientific">Triparma retinervis</name>
    <dbReference type="NCBI Taxonomy" id="2557542"/>
    <lineage>
        <taxon>Eukaryota</taxon>
        <taxon>Sar</taxon>
        <taxon>Stramenopiles</taxon>
        <taxon>Ochrophyta</taxon>
        <taxon>Bolidophyceae</taxon>
        <taxon>Parmales</taxon>
        <taxon>Triparmaceae</taxon>
        <taxon>Triparma</taxon>
    </lineage>
</organism>
<accession>A0A9W7AI18</accession>
<dbReference type="PROSITE" id="PS50235">
    <property type="entry name" value="USP_3"/>
    <property type="match status" value="1"/>
</dbReference>
<evidence type="ECO:0000313" key="3">
    <source>
        <dbReference type="Proteomes" id="UP001165082"/>
    </source>
</evidence>
<dbReference type="GO" id="GO:0003677">
    <property type="term" value="F:DNA binding"/>
    <property type="evidence" value="ECO:0007669"/>
    <property type="project" value="InterPro"/>
</dbReference>
<dbReference type="SUPFAM" id="SSF54001">
    <property type="entry name" value="Cysteine proteinases"/>
    <property type="match status" value="1"/>
</dbReference>
<dbReference type="PANTHER" id="PTHR21646">
    <property type="entry name" value="UBIQUITIN CARBOXYL-TERMINAL HYDROLASE"/>
    <property type="match status" value="1"/>
</dbReference>
<dbReference type="InterPro" id="IPR001394">
    <property type="entry name" value="Peptidase_C19_UCH"/>
</dbReference>
<dbReference type="OrthoDB" id="223608at2759"/>
<dbReference type="AlphaFoldDB" id="A0A9W7AI18"/>
<name>A0A9W7AI18_9STRA</name>
<dbReference type="Gene3D" id="3.90.70.10">
    <property type="entry name" value="Cysteine proteinases"/>
    <property type="match status" value="1"/>
</dbReference>
<dbReference type="SUPFAM" id="SSF52540">
    <property type="entry name" value="P-loop containing nucleoside triphosphate hydrolases"/>
    <property type="match status" value="1"/>
</dbReference>
<dbReference type="CDD" id="cd02674">
    <property type="entry name" value="Peptidase_C19R"/>
    <property type="match status" value="1"/>
</dbReference>
<dbReference type="GO" id="GO:0004843">
    <property type="term" value="F:cysteine-type deubiquitinase activity"/>
    <property type="evidence" value="ECO:0007669"/>
    <property type="project" value="InterPro"/>
</dbReference>
<dbReference type="Proteomes" id="UP001165082">
    <property type="component" value="Unassembled WGS sequence"/>
</dbReference>
<dbReference type="InterPro" id="IPR006935">
    <property type="entry name" value="Helicase/UvrB_N"/>
</dbReference>
<feature type="domain" description="USP" evidence="1">
    <location>
        <begin position="1"/>
        <end position="188"/>
    </location>
</feature>
<comment type="caution">
    <text evidence="2">The sequence shown here is derived from an EMBL/GenBank/DDBJ whole genome shotgun (WGS) entry which is preliminary data.</text>
</comment>
<gene>
    <name evidence="2" type="ORF">TrRE_jg2091</name>
</gene>
<dbReference type="Pfam" id="PF04851">
    <property type="entry name" value="ResIII"/>
    <property type="match status" value="1"/>
</dbReference>
<dbReference type="GO" id="GO:0005524">
    <property type="term" value="F:ATP binding"/>
    <property type="evidence" value="ECO:0007669"/>
    <property type="project" value="InterPro"/>
</dbReference>
<protein>
    <recommendedName>
        <fullName evidence="1">USP domain-containing protein</fullName>
    </recommendedName>
</protein>
<dbReference type="InterPro" id="IPR050185">
    <property type="entry name" value="Ub_carboxyl-term_hydrolase"/>
</dbReference>
<evidence type="ECO:0000259" key="1">
    <source>
        <dbReference type="PROSITE" id="PS50235"/>
    </source>
</evidence>
<proteinExistence type="predicted"/>
<keyword evidence="3" id="KW-1185">Reference proteome</keyword>
<dbReference type="InterPro" id="IPR028889">
    <property type="entry name" value="USP"/>
</dbReference>
<dbReference type="Gene3D" id="3.40.50.300">
    <property type="entry name" value="P-loop containing nucleotide triphosphate hydrolases"/>
    <property type="match status" value="2"/>
</dbReference>
<dbReference type="InterPro" id="IPR027417">
    <property type="entry name" value="P-loop_NTPase"/>
</dbReference>
<feature type="non-terminal residue" evidence="2">
    <location>
        <position position="1"/>
    </location>
</feature>
<reference evidence="2" key="1">
    <citation type="submission" date="2022-07" db="EMBL/GenBank/DDBJ databases">
        <title>Genome analysis of Parmales, a sister group of diatoms, reveals the evolutionary specialization of diatoms from phago-mixotrophs to photoautotrophs.</title>
        <authorList>
            <person name="Ban H."/>
            <person name="Sato S."/>
            <person name="Yoshikawa S."/>
            <person name="Kazumasa Y."/>
            <person name="Nakamura Y."/>
            <person name="Ichinomiya M."/>
            <person name="Saitoh K."/>
            <person name="Sato N."/>
            <person name="Blanc-Mathieu R."/>
            <person name="Endo H."/>
            <person name="Kuwata A."/>
            <person name="Ogata H."/>
        </authorList>
    </citation>
    <scope>NUCLEOTIDE SEQUENCE</scope>
</reference>
<dbReference type="InterPro" id="IPR038765">
    <property type="entry name" value="Papain-like_cys_pep_sf"/>
</dbReference>
<dbReference type="Pfam" id="PF00443">
    <property type="entry name" value="UCH"/>
    <property type="match status" value="1"/>
</dbReference>
<evidence type="ECO:0000313" key="2">
    <source>
        <dbReference type="EMBL" id="GMH69548.1"/>
    </source>
</evidence>
<dbReference type="InterPro" id="IPR014001">
    <property type="entry name" value="Helicase_ATP-bd"/>
</dbReference>